<name>A0A511JCC0_9CELL</name>
<feature type="domain" description="Htaa" evidence="2">
    <location>
        <begin position="33"/>
        <end position="201"/>
    </location>
</feature>
<evidence type="ECO:0000313" key="4">
    <source>
        <dbReference type="EMBL" id="GEL95622.1"/>
    </source>
</evidence>
<proteinExistence type="predicted"/>
<dbReference type="RefSeq" id="WP_186812681.1">
    <property type="nucleotide sequence ID" value="NZ_BJWG01000010.1"/>
</dbReference>
<keyword evidence="1" id="KW-0732">Signal</keyword>
<dbReference type="Proteomes" id="UP000321720">
    <property type="component" value="Unassembled WGS sequence"/>
</dbReference>
<dbReference type="GO" id="GO:0005975">
    <property type="term" value="P:carbohydrate metabolic process"/>
    <property type="evidence" value="ECO:0007669"/>
    <property type="project" value="UniProtKB-ARBA"/>
</dbReference>
<accession>A0A511JCC0</accession>
<dbReference type="Pfam" id="PF04213">
    <property type="entry name" value="HtaA"/>
    <property type="match status" value="1"/>
</dbReference>
<evidence type="ECO:0000256" key="1">
    <source>
        <dbReference type="SAM" id="SignalP"/>
    </source>
</evidence>
<dbReference type="EMBL" id="BJWG01000010">
    <property type="protein sequence ID" value="GEL95622.1"/>
    <property type="molecule type" value="Genomic_DNA"/>
</dbReference>
<feature type="chain" id="PRO_5022127149" description="Bacterial Ig-like domain-containing protein" evidence="1">
    <location>
        <begin position="25"/>
        <end position="736"/>
    </location>
</feature>
<evidence type="ECO:0008006" key="6">
    <source>
        <dbReference type="Google" id="ProtNLM"/>
    </source>
</evidence>
<dbReference type="Pfam" id="PF16640">
    <property type="entry name" value="Big_3_5"/>
    <property type="match status" value="3"/>
</dbReference>
<keyword evidence="5" id="KW-1185">Reference proteome</keyword>
<dbReference type="InterPro" id="IPR007331">
    <property type="entry name" value="Htaa"/>
</dbReference>
<protein>
    <recommendedName>
        <fullName evidence="6">Bacterial Ig-like domain-containing protein</fullName>
    </recommendedName>
</protein>
<reference evidence="4 5" key="1">
    <citation type="submission" date="2019-07" db="EMBL/GenBank/DDBJ databases">
        <title>Whole genome shotgun sequence of Cellulomonas composti NBRC 100758.</title>
        <authorList>
            <person name="Hosoyama A."/>
            <person name="Uohara A."/>
            <person name="Ohji S."/>
            <person name="Ichikawa N."/>
        </authorList>
    </citation>
    <scope>NUCLEOTIDE SEQUENCE [LARGE SCALE GENOMIC DNA]</scope>
    <source>
        <strain evidence="4 5">NBRC 100758</strain>
    </source>
</reference>
<dbReference type="AlphaFoldDB" id="A0A511JCC0"/>
<evidence type="ECO:0000259" key="2">
    <source>
        <dbReference type="Pfam" id="PF04213"/>
    </source>
</evidence>
<gene>
    <name evidence="4" type="ORF">CCO02nite_22800</name>
</gene>
<feature type="signal peptide" evidence="1">
    <location>
        <begin position="1"/>
        <end position="24"/>
    </location>
</feature>
<feature type="domain" description="Bacterial Ig-like" evidence="3">
    <location>
        <begin position="561"/>
        <end position="639"/>
    </location>
</feature>
<evidence type="ECO:0000313" key="5">
    <source>
        <dbReference type="Proteomes" id="UP000321720"/>
    </source>
</evidence>
<dbReference type="Gene3D" id="2.60.40.10">
    <property type="entry name" value="Immunoglobulins"/>
    <property type="match status" value="4"/>
</dbReference>
<comment type="caution">
    <text evidence="4">The sequence shown here is derived from an EMBL/GenBank/DDBJ whole genome shotgun (WGS) entry which is preliminary data.</text>
</comment>
<dbReference type="InterPro" id="IPR032109">
    <property type="entry name" value="Big_3_5"/>
</dbReference>
<dbReference type="InterPro" id="IPR013783">
    <property type="entry name" value="Ig-like_fold"/>
</dbReference>
<organism evidence="4 5">
    <name type="scientific">Cellulomonas composti</name>
    <dbReference type="NCBI Taxonomy" id="266130"/>
    <lineage>
        <taxon>Bacteria</taxon>
        <taxon>Bacillati</taxon>
        <taxon>Actinomycetota</taxon>
        <taxon>Actinomycetes</taxon>
        <taxon>Micrococcales</taxon>
        <taxon>Cellulomonadaceae</taxon>
        <taxon>Cellulomonas</taxon>
    </lineage>
</organism>
<evidence type="ECO:0000259" key="3">
    <source>
        <dbReference type="Pfam" id="PF16640"/>
    </source>
</evidence>
<sequence length="736" mass="73028">MASATVAALATAGLVAVAAAPANAALPPTVASGSIEWGFKESFRNYVGGGMNTNPVGQKIVLTDPATFVGEGTAETRPYAFPVTSTRFDAATPALDSDGAVTYSFPAHYFTSTISDVRIGKVGEDFVVTADTATVATQQFGTVQPGTYEGDDTVIATIGDLAVTTDAEGAQLAGTDVTLTEAGAAVLPFYGAGAALDDISATLTLTDQVPTVTVEKTSFASDGSWQVTVRGSGFDPAAAIGSRSPLSGKEAGTYVAFGRFPTNWRPSAGVASSQRPNSNQKWAVPQESFATIGGAAAGAAILEPDGTFTVTLVVDKAAADAKSTAIVDGRYGIYTYAGSGAVTASYETYTPITFFDRADTQVFAADVEVASGVTPVVQAKVFASDLTTPSGDVVVEDGTGAALGTGTLVAGSAKVALDAALATGEHVVTVRYAGDDTRKPDSATATITVGAEPEPAGPAESEVVVFDGDAVVGTAVKLPVAVTAPGSTVAGTVSATVDGSTVVTGTLIAGRATLSLPELAVGSHAVQVEFTPADDSLAPSSSAATVTVVKGASSLDVTWPTVTHGTAASVAVAVTGPVPATGTVTLKNGSTVVSTATLGSGAATLTLPKTVAAGTRTLTVTYAGSTQLLGAATTAKVTVAKAKSATTLTLPTTVKPTAQAKAVVTVKATGVVPTGKVTVVVKQNGATKATVVATLSGGKATLTLPKLKAGTYQVVVTYGGSGDVTSSKATAKLRVA</sequence>
<feature type="domain" description="Bacterial Ig-like" evidence="3">
    <location>
        <begin position="368"/>
        <end position="449"/>
    </location>
</feature>
<feature type="domain" description="Bacterial Ig-like" evidence="3">
    <location>
        <begin position="470"/>
        <end position="548"/>
    </location>
</feature>